<dbReference type="Proteomes" id="UP000572754">
    <property type="component" value="Unassembled WGS sequence"/>
</dbReference>
<evidence type="ECO:0000313" key="1">
    <source>
        <dbReference type="EMBL" id="KAF5654703.1"/>
    </source>
</evidence>
<organism evidence="1 2">
    <name type="scientific">Fusarium circinatum</name>
    <name type="common">Pitch canker fungus</name>
    <name type="synonym">Gibberella circinata</name>
    <dbReference type="NCBI Taxonomy" id="48490"/>
    <lineage>
        <taxon>Eukaryota</taxon>
        <taxon>Fungi</taxon>
        <taxon>Dikarya</taxon>
        <taxon>Ascomycota</taxon>
        <taxon>Pezizomycotina</taxon>
        <taxon>Sordariomycetes</taxon>
        <taxon>Hypocreomycetidae</taxon>
        <taxon>Hypocreales</taxon>
        <taxon>Nectriaceae</taxon>
        <taxon>Fusarium</taxon>
        <taxon>Fusarium fujikuroi species complex</taxon>
    </lineage>
</organism>
<evidence type="ECO:0000313" key="2">
    <source>
        <dbReference type="Proteomes" id="UP000572754"/>
    </source>
</evidence>
<name>A0A8H5SND2_FUSCI</name>
<dbReference type="PANTHER" id="PTHR38791">
    <property type="entry name" value="ZN(II)2CYS6 TRANSCRIPTION FACTOR (EUROFUNG)-RELATED-RELATED"/>
    <property type="match status" value="1"/>
</dbReference>
<comment type="caution">
    <text evidence="1">The sequence shown here is derived from an EMBL/GenBank/DDBJ whole genome shotgun (WGS) entry which is preliminary data.</text>
</comment>
<dbReference type="EMBL" id="JAAQPE010000894">
    <property type="protein sequence ID" value="KAF5654703.1"/>
    <property type="molecule type" value="Genomic_DNA"/>
</dbReference>
<keyword evidence="2" id="KW-1185">Reference proteome</keyword>
<sequence>MPAHPGLPLSHIQAALSILQTCPRREFSNPIMQQLASRTAFALTLSCGATETPIPEALIRLYNDLNSYMSGPLWILVGLTMRLVDFHAAARAGKFSLSYILEHARAFREELSQAQSNIPRSWGPRRIDTNDTLAFGGYYNVYARHELCQILNSYRVLRLGVCAILLKFPNSSGVTEELAQVTQEICATVPQFVLPQARPQNTFPLSPLQILECSGLLTPLYAAAQNTQDPVMHAWILRTVIYMADNGVKGARTVAGIMTSSPDLHQWKVCSMVGNYAVFA</sequence>
<reference evidence="2" key="1">
    <citation type="journal article" date="2020" name="BMC Genomics">
        <title>Correction to: Identification and distribution of gene clusters required for synthesis of sphingolipid metabolism inhibitors in diverse species of the filamentous fungus Fusarium.</title>
        <authorList>
            <person name="Kim H.S."/>
            <person name="Lohmar J.M."/>
            <person name="Busman M."/>
            <person name="Brown D.W."/>
            <person name="Naumann T.A."/>
            <person name="Divon H.H."/>
            <person name="Lysoe E."/>
            <person name="Uhlig S."/>
            <person name="Proctor R.H."/>
        </authorList>
    </citation>
    <scope>NUCLEOTIDE SEQUENCE [LARGE SCALE GENOMIC DNA]</scope>
    <source>
        <strain evidence="2">NRRL 25331</strain>
    </source>
</reference>
<protein>
    <submittedName>
        <fullName evidence="1">Uncharacterized protein</fullName>
    </submittedName>
</protein>
<accession>A0A8H5SND2</accession>
<proteinExistence type="predicted"/>
<gene>
    <name evidence="1" type="ORF">FCIRC_13953</name>
</gene>
<dbReference type="PANTHER" id="PTHR38791:SF1">
    <property type="entry name" value="TRANSCRIPTION FACTOR, PUTATIVE-RELATED"/>
    <property type="match status" value="1"/>
</dbReference>
<dbReference type="AlphaFoldDB" id="A0A8H5SND2"/>
<reference evidence="1 2" key="2">
    <citation type="submission" date="2020-05" db="EMBL/GenBank/DDBJ databases">
        <title>Identification and distribution of gene clusters putatively required for synthesis of sphingolipid metabolism inhibitors in phylogenetically diverse species of the filamentous fungus Fusarium.</title>
        <authorList>
            <person name="Kim H.-S."/>
            <person name="Busman M."/>
            <person name="Brown D.W."/>
            <person name="Divon H."/>
            <person name="Uhlig S."/>
            <person name="Proctor R.H."/>
        </authorList>
    </citation>
    <scope>NUCLEOTIDE SEQUENCE [LARGE SCALE GENOMIC DNA]</scope>
    <source>
        <strain evidence="1 2">NRRL 25331</strain>
    </source>
</reference>
<dbReference type="InterPro" id="IPR053175">
    <property type="entry name" value="DHMBA_Reg_Transcription_Factor"/>
</dbReference>